<accession>C3XVX5</accession>
<dbReference type="Proteomes" id="UP000001554">
    <property type="component" value="Chromosome 9"/>
</dbReference>
<feature type="region of interest" description="Disordered" evidence="2">
    <location>
        <begin position="75"/>
        <end position="96"/>
    </location>
</feature>
<reference evidence="4" key="2">
    <citation type="journal article" date="2020" name="Nat. Ecol. Evol.">
        <title>Deeply conserved synteny resolves early events in vertebrate evolution.</title>
        <authorList>
            <person name="Simakov O."/>
            <person name="Marletaz F."/>
            <person name="Yue J.X."/>
            <person name="O'Connell B."/>
            <person name="Jenkins J."/>
            <person name="Brandt A."/>
            <person name="Calef R."/>
            <person name="Tung C.H."/>
            <person name="Huang T.K."/>
            <person name="Schmutz J."/>
            <person name="Satoh N."/>
            <person name="Yu J.K."/>
            <person name="Putnam N.H."/>
            <person name="Green R.E."/>
            <person name="Rokhsar D.S."/>
        </authorList>
    </citation>
    <scope>NUCLEOTIDE SEQUENCE [LARGE SCALE GENOMIC DNA]</scope>
    <source>
        <strain evidence="4">S238N-H82</strain>
    </source>
</reference>
<organism>
    <name type="scientific">Branchiostoma floridae</name>
    <name type="common">Florida lancelet</name>
    <name type="synonym">Amphioxus</name>
    <dbReference type="NCBI Taxonomy" id="7739"/>
    <lineage>
        <taxon>Eukaryota</taxon>
        <taxon>Metazoa</taxon>
        <taxon>Chordata</taxon>
        <taxon>Cephalochordata</taxon>
        <taxon>Leptocardii</taxon>
        <taxon>Amphioxiformes</taxon>
        <taxon>Branchiostomatidae</taxon>
        <taxon>Branchiostoma</taxon>
    </lineage>
</organism>
<evidence type="ECO:0000313" key="4">
    <source>
        <dbReference type="Proteomes" id="UP000001554"/>
    </source>
</evidence>
<dbReference type="GeneID" id="118422584"/>
<evidence type="ECO:0000256" key="1">
    <source>
        <dbReference type="SAM" id="Coils"/>
    </source>
</evidence>
<dbReference type="KEGG" id="bfo:118422584"/>
<keyword evidence="4" id="KW-1185">Reference proteome</keyword>
<evidence type="ECO:0000256" key="2">
    <source>
        <dbReference type="SAM" id="MobiDB-lite"/>
    </source>
</evidence>
<name>C3XVX5_BRAFL</name>
<gene>
    <name evidence="5" type="primary">LOC118422584</name>
    <name evidence="3" type="ORF">BRAFLDRAFT_99097</name>
</gene>
<evidence type="ECO:0000313" key="3">
    <source>
        <dbReference type="EMBL" id="EEN67760.1"/>
    </source>
</evidence>
<protein>
    <submittedName>
        <fullName evidence="5">Uncharacterized protein LOC118422584</fullName>
    </submittedName>
</protein>
<feature type="coiled-coil region" evidence="1">
    <location>
        <begin position="9"/>
        <end position="43"/>
    </location>
</feature>
<dbReference type="OMA" id="SSCHLEM"/>
<proteinExistence type="predicted"/>
<dbReference type="OrthoDB" id="10030920at2759"/>
<dbReference type="AlphaFoldDB" id="C3XVX5"/>
<sequence length="160" mass="17981">MAKVSPRRKNDNLNEFKAIIAEVEALQRENTELRAQLEEFTRQAKKVIEGKENGAELDGTSPVILADEGTKVTDGDTKVTDGDTKVTDGDTKVTNGETKVTDEDEKVIDAEDEEKLQEKVDKMTEENKLLKILLHEGSNLVTDFRKLLEENKQLKGSMKY</sequence>
<reference evidence="3" key="1">
    <citation type="journal article" date="2008" name="Nature">
        <title>The amphioxus genome and the evolution of the chordate karyotype.</title>
        <authorList>
            <consortium name="US DOE Joint Genome Institute (JGI-PGF)"/>
            <person name="Putnam N.H."/>
            <person name="Butts T."/>
            <person name="Ferrier D.E.K."/>
            <person name="Furlong R.F."/>
            <person name="Hellsten U."/>
            <person name="Kawashima T."/>
            <person name="Robinson-Rechavi M."/>
            <person name="Shoguchi E."/>
            <person name="Terry A."/>
            <person name="Yu J.-K."/>
            <person name="Benito-Gutierrez E.L."/>
            <person name="Dubchak I."/>
            <person name="Garcia-Fernandez J."/>
            <person name="Gibson-Brown J.J."/>
            <person name="Grigoriev I.V."/>
            <person name="Horton A.C."/>
            <person name="de Jong P.J."/>
            <person name="Jurka J."/>
            <person name="Kapitonov V.V."/>
            <person name="Kohara Y."/>
            <person name="Kuroki Y."/>
            <person name="Lindquist E."/>
            <person name="Lucas S."/>
            <person name="Osoegawa K."/>
            <person name="Pennacchio L.A."/>
            <person name="Salamov A.A."/>
            <person name="Satou Y."/>
            <person name="Sauka-Spengler T."/>
            <person name="Schmutz J."/>
            <person name="Shin-I T."/>
            <person name="Toyoda A."/>
            <person name="Bronner-Fraser M."/>
            <person name="Fujiyama A."/>
            <person name="Holland L.Z."/>
            <person name="Holland P.W.H."/>
            <person name="Satoh N."/>
            <person name="Rokhsar D.S."/>
        </authorList>
    </citation>
    <scope>NUCLEOTIDE SEQUENCE [LARGE SCALE GENOMIC DNA]</scope>
    <source>
        <strain evidence="3">S238N-H82</strain>
        <tissue evidence="3">Testes</tissue>
    </source>
</reference>
<dbReference type="EMBL" id="GG666470">
    <property type="protein sequence ID" value="EEN67760.1"/>
    <property type="molecule type" value="Genomic_DNA"/>
</dbReference>
<feature type="compositionally biased region" description="Basic and acidic residues" evidence="2">
    <location>
        <begin position="75"/>
        <end position="91"/>
    </location>
</feature>
<dbReference type="RefSeq" id="XP_035686114.1">
    <property type="nucleotide sequence ID" value="XM_035830221.1"/>
</dbReference>
<reference evidence="5" key="3">
    <citation type="submission" date="2025-04" db="UniProtKB">
        <authorList>
            <consortium name="RefSeq"/>
        </authorList>
    </citation>
    <scope>IDENTIFICATION</scope>
    <source>
        <strain evidence="5">S238N-H82</strain>
        <tissue evidence="5">Testes</tissue>
    </source>
</reference>
<keyword evidence="1" id="KW-0175">Coiled coil</keyword>
<dbReference type="InParanoid" id="C3XVX5"/>
<evidence type="ECO:0000313" key="5">
    <source>
        <dbReference type="RefSeq" id="XP_035686114.1"/>
    </source>
</evidence>